<comment type="catalytic activity">
    <reaction evidence="1">
        <text>a beta-lactam + H2O = a substituted beta-amino acid</text>
        <dbReference type="Rhea" id="RHEA:20401"/>
        <dbReference type="ChEBI" id="CHEBI:15377"/>
        <dbReference type="ChEBI" id="CHEBI:35627"/>
        <dbReference type="ChEBI" id="CHEBI:140347"/>
        <dbReference type="EC" id="3.5.2.6"/>
    </reaction>
</comment>
<keyword evidence="6" id="KW-0732">Signal</keyword>
<evidence type="ECO:0000259" key="12">
    <source>
        <dbReference type="Pfam" id="PF03717"/>
    </source>
</evidence>
<keyword evidence="14" id="KW-1185">Reference proteome</keyword>
<dbReference type="Gene3D" id="3.40.710.10">
    <property type="entry name" value="DD-peptidase/beta-lactamase superfamily"/>
    <property type="match status" value="1"/>
</dbReference>
<dbReference type="GO" id="GO:0004180">
    <property type="term" value="F:carboxypeptidase activity"/>
    <property type="evidence" value="ECO:0007669"/>
    <property type="project" value="UniProtKB-KW"/>
</dbReference>
<evidence type="ECO:0000256" key="6">
    <source>
        <dbReference type="ARBA" id="ARBA00022729"/>
    </source>
</evidence>
<feature type="domain" description="Penicillin-binding protein transpeptidase" evidence="11">
    <location>
        <begin position="359"/>
        <end position="672"/>
    </location>
</feature>
<dbReference type="InterPro" id="IPR050515">
    <property type="entry name" value="Beta-lactam/transpept"/>
</dbReference>
<dbReference type="PANTHER" id="PTHR30627:SF6">
    <property type="entry name" value="BETA-LACTAMASE YBXI-RELATED"/>
    <property type="match status" value="1"/>
</dbReference>
<keyword evidence="7" id="KW-0378">Hydrolase</keyword>
<evidence type="ECO:0000256" key="1">
    <source>
        <dbReference type="ARBA" id="ARBA00001526"/>
    </source>
</evidence>
<evidence type="ECO:0000259" key="11">
    <source>
        <dbReference type="Pfam" id="PF00905"/>
    </source>
</evidence>
<dbReference type="GO" id="GO:0008658">
    <property type="term" value="F:penicillin binding"/>
    <property type="evidence" value="ECO:0007669"/>
    <property type="project" value="InterPro"/>
</dbReference>
<keyword evidence="10" id="KW-1133">Transmembrane helix</keyword>
<evidence type="ECO:0000313" key="14">
    <source>
        <dbReference type="Proteomes" id="UP000317318"/>
    </source>
</evidence>
<evidence type="ECO:0000256" key="5">
    <source>
        <dbReference type="ARBA" id="ARBA00022645"/>
    </source>
</evidence>
<dbReference type="Pfam" id="PF00905">
    <property type="entry name" value="Transpeptidase"/>
    <property type="match status" value="1"/>
</dbReference>
<keyword evidence="8 10" id="KW-0472">Membrane</keyword>
<comment type="similarity">
    <text evidence="3">Belongs to the class-D beta-lactamase family.</text>
</comment>
<evidence type="ECO:0000313" key="13">
    <source>
        <dbReference type="EMBL" id="QDT38493.1"/>
    </source>
</evidence>
<dbReference type="InterPro" id="IPR036138">
    <property type="entry name" value="PBP_dimer_sf"/>
</dbReference>
<dbReference type="KEGG" id="svp:Pan189_28870"/>
<name>A0A517R3S9_9PLAN</name>
<evidence type="ECO:0000256" key="8">
    <source>
        <dbReference type="ARBA" id="ARBA00023136"/>
    </source>
</evidence>
<dbReference type="EC" id="3.5.2.6" evidence="4"/>
<dbReference type="Gene3D" id="3.90.1310.10">
    <property type="entry name" value="Penicillin-binding protein 2a (Domain 2)"/>
    <property type="match status" value="1"/>
</dbReference>
<feature type="transmembrane region" description="Helical" evidence="10">
    <location>
        <begin position="34"/>
        <end position="52"/>
    </location>
</feature>
<dbReference type="GO" id="GO:0046677">
    <property type="term" value="P:response to antibiotic"/>
    <property type="evidence" value="ECO:0007669"/>
    <property type="project" value="UniProtKB-KW"/>
</dbReference>
<evidence type="ECO:0000256" key="4">
    <source>
        <dbReference type="ARBA" id="ARBA00012865"/>
    </source>
</evidence>
<dbReference type="InterPro" id="IPR012338">
    <property type="entry name" value="Beta-lactam/transpept-like"/>
</dbReference>
<evidence type="ECO:0000256" key="2">
    <source>
        <dbReference type="ARBA" id="ARBA00004370"/>
    </source>
</evidence>
<reference evidence="13 14" key="1">
    <citation type="submission" date="2019-02" db="EMBL/GenBank/DDBJ databases">
        <title>Deep-cultivation of Planctomycetes and their phenomic and genomic characterization uncovers novel biology.</title>
        <authorList>
            <person name="Wiegand S."/>
            <person name="Jogler M."/>
            <person name="Boedeker C."/>
            <person name="Pinto D."/>
            <person name="Vollmers J."/>
            <person name="Rivas-Marin E."/>
            <person name="Kohn T."/>
            <person name="Peeters S.H."/>
            <person name="Heuer A."/>
            <person name="Rast P."/>
            <person name="Oberbeckmann S."/>
            <person name="Bunk B."/>
            <person name="Jeske O."/>
            <person name="Meyerdierks A."/>
            <person name="Storesund J.E."/>
            <person name="Kallscheuer N."/>
            <person name="Luecker S."/>
            <person name="Lage O.M."/>
            <person name="Pohl T."/>
            <person name="Merkel B.J."/>
            <person name="Hornburger P."/>
            <person name="Mueller R.-W."/>
            <person name="Bruemmer F."/>
            <person name="Labrenz M."/>
            <person name="Spormann A.M."/>
            <person name="Op den Camp H."/>
            <person name="Overmann J."/>
            <person name="Amann R."/>
            <person name="Jetten M.S.M."/>
            <person name="Mascher T."/>
            <person name="Medema M.H."/>
            <person name="Devos D.P."/>
            <person name="Kaster A.-K."/>
            <person name="Ovreas L."/>
            <person name="Rohde M."/>
            <person name="Galperin M.Y."/>
            <person name="Jogler C."/>
        </authorList>
    </citation>
    <scope>NUCLEOTIDE SEQUENCE [LARGE SCALE GENOMIC DNA]</scope>
    <source>
        <strain evidence="13 14">Pan189</strain>
    </source>
</reference>
<organism evidence="13 14">
    <name type="scientific">Stratiformator vulcanicus</name>
    <dbReference type="NCBI Taxonomy" id="2527980"/>
    <lineage>
        <taxon>Bacteria</taxon>
        <taxon>Pseudomonadati</taxon>
        <taxon>Planctomycetota</taxon>
        <taxon>Planctomycetia</taxon>
        <taxon>Planctomycetales</taxon>
        <taxon>Planctomycetaceae</taxon>
        <taxon>Stratiformator</taxon>
    </lineage>
</organism>
<dbReference type="Pfam" id="PF03717">
    <property type="entry name" value="PBP_dimer"/>
    <property type="match status" value="1"/>
</dbReference>
<feature type="domain" description="Penicillin-binding protein dimerisation" evidence="12">
    <location>
        <begin position="75"/>
        <end position="321"/>
    </location>
</feature>
<keyword evidence="9" id="KW-0046">Antibiotic resistance</keyword>
<proteinExistence type="inferred from homology"/>
<evidence type="ECO:0000256" key="10">
    <source>
        <dbReference type="SAM" id="Phobius"/>
    </source>
</evidence>
<dbReference type="SUPFAM" id="SSF56519">
    <property type="entry name" value="Penicillin binding protein dimerisation domain"/>
    <property type="match status" value="1"/>
</dbReference>
<evidence type="ECO:0000256" key="7">
    <source>
        <dbReference type="ARBA" id="ARBA00022801"/>
    </source>
</evidence>
<dbReference type="InterPro" id="IPR005311">
    <property type="entry name" value="PBP_dimer"/>
</dbReference>
<dbReference type="EMBL" id="CP036268">
    <property type="protein sequence ID" value="QDT38493.1"/>
    <property type="molecule type" value="Genomic_DNA"/>
</dbReference>
<keyword evidence="5" id="KW-0645">Protease</keyword>
<accession>A0A517R3S9</accession>
<dbReference type="GO" id="GO:0071555">
    <property type="term" value="P:cell wall organization"/>
    <property type="evidence" value="ECO:0007669"/>
    <property type="project" value="TreeGrafter"/>
</dbReference>
<dbReference type="GO" id="GO:0008800">
    <property type="term" value="F:beta-lactamase activity"/>
    <property type="evidence" value="ECO:0007669"/>
    <property type="project" value="UniProtKB-EC"/>
</dbReference>
<dbReference type="InterPro" id="IPR001460">
    <property type="entry name" value="PCN-bd_Tpept"/>
</dbReference>
<dbReference type="PANTHER" id="PTHR30627">
    <property type="entry name" value="PEPTIDOGLYCAN D,D-TRANSPEPTIDASE"/>
    <property type="match status" value="1"/>
</dbReference>
<evidence type="ECO:0000256" key="3">
    <source>
        <dbReference type="ARBA" id="ARBA00007898"/>
    </source>
</evidence>
<comment type="subcellular location">
    <subcellularLocation>
        <location evidence="2">Membrane</location>
    </subcellularLocation>
</comment>
<dbReference type="SUPFAM" id="SSF56601">
    <property type="entry name" value="beta-lactamase/transpeptidase-like"/>
    <property type="match status" value="1"/>
</dbReference>
<gene>
    <name evidence="13" type="ORF">Pan189_28870</name>
</gene>
<keyword evidence="10" id="KW-0812">Transmembrane</keyword>
<dbReference type="GO" id="GO:0005886">
    <property type="term" value="C:plasma membrane"/>
    <property type="evidence" value="ECO:0007669"/>
    <property type="project" value="TreeGrafter"/>
</dbReference>
<dbReference type="AlphaFoldDB" id="A0A517R3S9"/>
<dbReference type="Proteomes" id="UP000317318">
    <property type="component" value="Chromosome"/>
</dbReference>
<keyword evidence="5" id="KW-0121">Carboxypeptidase</keyword>
<dbReference type="RefSeq" id="WP_145364596.1">
    <property type="nucleotide sequence ID" value="NZ_CP036268.1"/>
</dbReference>
<evidence type="ECO:0000256" key="9">
    <source>
        <dbReference type="ARBA" id="ARBA00023251"/>
    </source>
</evidence>
<protein>
    <recommendedName>
        <fullName evidence="4">beta-lactamase</fullName>
        <ecNumber evidence="4">3.5.2.6</ecNumber>
    </recommendedName>
</protein>
<sequence>MRNAPTNPYVADHRQHRLGADDGCAAAPDRRLRWMSLLLILPLAAGLFRLAWVQQAVAAREEFSLSPLRSRTEPIPARDGRILSRDGLVLAEDQQQFEVRVHFRSIEEPPDEQWLDRQARSLLRSRRNSATSSPHLSFAEARREALERRNALWTRLAELTGVPEATLAQRRREITEEVRRVYEAVLARREEQQEEQEVRMRAWWEVVRDELTTAPKRYRNDPLVIVEQTVPHVVIDSVSLTAAAAIESAPERFPGVQIAPHSKRSYPLGATAAHVIGYALEDQEGAAQGKAGIERTFDLHLRGTEGQRRVWFESDGSITRTEVLRRPQIGQDLVLTLNARLQRQIEEILKAAVGPDSGGAVVVSDVASGEVLVLASAPTFDLNAASDRHPEFWTAANEDPSRRLFHRAVAAALPPGDLFKPVTGVAAVESGGIKALEPFECVGFLDNPSRHRCEVYLNVGIGHGPLTLPDALASRCQVYFYHAGRTAGSDALLHWADKFGFGRATGIALPGEAKGRLPRFNGGGLDEDRLLEFAIGQSTLTATPLQVAQMTAAIANGGRIVRPRLIAGYGASRVGDRRDMQIRSINSDRQLDLDAGTISALQKGFELSAQTIEENPDFAGRIGFAQVGRSKAPHAWFAGFLPAKEPQLAVTIVLEHRGNDGEAVTRTVRAILAQIRQMQSAQHGL</sequence>
<dbReference type="OrthoDB" id="9804124at2"/>